<gene>
    <name evidence="8" type="ORF">DCT16_06075</name>
</gene>
<evidence type="ECO:0000256" key="4">
    <source>
        <dbReference type="ARBA" id="ARBA00022729"/>
    </source>
</evidence>
<comment type="caution">
    <text evidence="8">The sequence shown here is derived from an EMBL/GenBank/DDBJ whole genome shotgun (WGS) entry which is preliminary data.</text>
</comment>
<evidence type="ECO:0000256" key="2">
    <source>
        <dbReference type="ARBA" id="ARBA00022512"/>
    </source>
</evidence>
<protein>
    <submittedName>
        <fullName evidence="8">LPXTG cell wall anchor domain-containing protein</fullName>
    </submittedName>
</protein>
<sequence>MISADSKRTTLPKTGDTPLVNGWGILLVAISASGLIALRRK</sequence>
<keyword evidence="5" id="KW-0572">Peptidoglycan-anchor</keyword>
<keyword evidence="4" id="KW-0732">Signal</keyword>
<feature type="domain" description="Gram-positive cocci surface proteins LPxTG" evidence="7">
    <location>
        <begin position="11"/>
        <end position="41"/>
    </location>
</feature>
<keyword evidence="6" id="KW-0472">Membrane</keyword>
<feature type="transmembrane region" description="Helical" evidence="6">
    <location>
        <begin position="20"/>
        <end position="38"/>
    </location>
</feature>
<evidence type="ECO:0000256" key="3">
    <source>
        <dbReference type="ARBA" id="ARBA00022525"/>
    </source>
</evidence>
<keyword evidence="2" id="KW-0134">Cell wall</keyword>
<proteinExistence type="predicted"/>
<keyword evidence="6" id="KW-0812">Transmembrane</keyword>
<keyword evidence="3" id="KW-0964">Secreted</keyword>
<dbReference type="Proteomes" id="UP000566721">
    <property type="component" value="Unassembled WGS sequence"/>
</dbReference>
<dbReference type="InterPro" id="IPR019931">
    <property type="entry name" value="LPXTG_anchor"/>
</dbReference>
<evidence type="ECO:0000313" key="9">
    <source>
        <dbReference type="Proteomes" id="UP000566721"/>
    </source>
</evidence>
<dbReference type="AlphaFoldDB" id="A0A7U7N460"/>
<name>A0A7U7N460_LISMN</name>
<reference evidence="8 9" key="1">
    <citation type="submission" date="2018-06" db="EMBL/GenBank/DDBJ databases">
        <authorList>
            <consortium name="GenomeTrakr: Next Generation Sequencing Network for Food Pathogen Tracability"/>
        </authorList>
    </citation>
    <scope>NUCLEOTIDE SEQUENCE [LARGE SCALE GENOMIC DNA]</scope>
    <source>
        <strain evidence="8 9">FLAG-38921</strain>
    </source>
</reference>
<dbReference type="EMBL" id="AABCVX010000002">
    <property type="protein sequence ID" value="EAG6168960.1"/>
    <property type="molecule type" value="Genomic_DNA"/>
</dbReference>
<dbReference type="PROSITE" id="PS50847">
    <property type="entry name" value="GRAM_POS_ANCHORING"/>
    <property type="match status" value="1"/>
</dbReference>
<keyword evidence="6" id="KW-1133">Transmembrane helix</keyword>
<organism evidence="8 9">
    <name type="scientific">Listeria monocytogenes</name>
    <dbReference type="NCBI Taxonomy" id="1639"/>
    <lineage>
        <taxon>Bacteria</taxon>
        <taxon>Bacillati</taxon>
        <taxon>Bacillota</taxon>
        <taxon>Bacilli</taxon>
        <taxon>Bacillales</taxon>
        <taxon>Listeriaceae</taxon>
        <taxon>Listeria</taxon>
    </lineage>
</organism>
<evidence type="ECO:0000259" key="7">
    <source>
        <dbReference type="PROSITE" id="PS50847"/>
    </source>
</evidence>
<evidence type="ECO:0000313" key="8">
    <source>
        <dbReference type="EMBL" id="EAG6168960.1"/>
    </source>
</evidence>
<evidence type="ECO:0000256" key="5">
    <source>
        <dbReference type="ARBA" id="ARBA00023088"/>
    </source>
</evidence>
<evidence type="ECO:0000256" key="6">
    <source>
        <dbReference type="SAM" id="Phobius"/>
    </source>
</evidence>
<comment type="subcellular location">
    <subcellularLocation>
        <location evidence="1">Secreted</location>
        <location evidence="1">Cell wall</location>
        <topology evidence="1">Peptidoglycan-anchor</topology>
    </subcellularLocation>
</comment>
<dbReference type="NCBIfam" id="TIGR01167">
    <property type="entry name" value="LPXTG_anchor"/>
    <property type="match status" value="1"/>
</dbReference>
<accession>A0A7U7N460</accession>
<evidence type="ECO:0000256" key="1">
    <source>
        <dbReference type="ARBA" id="ARBA00004168"/>
    </source>
</evidence>